<name>A0A0E9TUX4_ANGAN</name>
<reference evidence="2" key="2">
    <citation type="journal article" date="2015" name="Fish Shellfish Immunol.">
        <title>Early steps in the European eel (Anguilla anguilla)-Vibrio vulnificus interaction in the gills: Role of the RtxA13 toxin.</title>
        <authorList>
            <person name="Callol A."/>
            <person name="Pajuelo D."/>
            <person name="Ebbesson L."/>
            <person name="Teles M."/>
            <person name="MacKenzie S."/>
            <person name="Amaro C."/>
        </authorList>
    </citation>
    <scope>NUCLEOTIDE SEQUENCE</scope>
</reference>
<accession>A0A0E9TUX4</accession>
<sequence length="23" mass="2671">MLNSPAKMKVRKKRTEGNHETQS</sequence>
<protein>
    <submittedName>
        <fullName evidence="2">Uncharacterized protein</fullName>
    </submittedName>
</protein>
<reference evidence="2" key="1">
    <citation type="submission" date="2014-11" db="EMBL/GenBank/DDBJ databases">
        <authorList>
            <person name="Amaro Gonzalez C."/>
        </authorList>
    </citation>
    <scope>NUCLEOTIDE SEQUENCE</scope>
</reference>
<feature type="region of interest" description="Disordered" evidence="1">
    <location>
        <begin position="1"/>
        <end position="23"/>
    </location>
</feature>
<evidence type="ECO:0000313" key="2">
    <source>
        <dbReference type="EMBL" id="JAH57356.1"/>
    </source>
</evidence>
<organism evidence="2">
    <name type="scientific">Anguilla anguilla</name>
    <name type="common">European freshwater eel</name>
    <name type="synonym">Muraena anguilla</name>
    <dbReference type="NCBI Taxonomy" id="7936"/>
    <lineage>
        <taxon>Eukaryota</taxon>
        <taxon>Metazoa</taxon>
        <taxon>Chordata</taxon>
        <taxon>Craniata</taxon>
        <taxon>Vertebrata</taxon>
        <taxon>Euteleostomi</taxon>
        <taxon>Actinopterygii</taxon>
        <taxon>Neopterygii</taxon>
        <taxon>Teleostei</taxon>
        <taxon>Anguilliformes</taxon>
        <taxon>Anguillidae</taxon>
        <taxon>Anguilla</taxon>
    </lineage>
</organism>
<proteinExistence type="predicted"/>
<dbReference type="AlphaFoldDB" id="A0A0E9TUX4"/>
<dbReference type="EMBL" id="GBXM01051221">
    <property type="protein sequence ID" value="JAH57356.1"/>
    <property type="molecule type" value="Transcribed_RNA"/>
</dbReference>
<evidence type="ECO:0000256" key="1">
    <source>
        <dbReference type="SAM" id="MobiDB-lite"/>
    </source>
</evidence>